<protein>
    <submittedName>
        <fullName evidence="1">Uncharacterized protein</fullName>
    </submittedName>
</protein>
<gene>
    <name evidence="1" type="ORF">pC6.5b_387</name>
</gene>
<keyword evidence="1" id="KW-0614">Plasmid</keyword>
<dbReference type="AlphaFoldDB" id="A0A7S4ZTE3"/>
<name>A0A7S4ZTE3_RHIRH</name>
<reference evidence="1" key="1">
    <citation type="submission" date="2018-12" db="EMBL/GenBank/DDBJ databases">
        <title>Three Rhizobium rhizogenes strains isolated from the same crown gall tumor carry diverse plasmids.</title>
        <authorList>
            <person name="Pulawska J."/>
            <person name="Kuzmanovic N."/>
        </authorList>
    </citation>
    <scope>NUCLEOTIDE SEQUENCE</scope>
    <source>
        <strain evidence="1">C6.5</strain>
        <plasmid evidence="1">pC6.5b</plasmid>
    </source>
</reference>
<organism evidence="1">
    <name type="scientific">Rhizobium rhizogenes</name>
    <name type="common">Agrobacterium rhizogenes</name>
    <dbReference type="NCBI Taxonomy" id="359"/>
    <lineage>
        <taxon>Bacteria</taxon>
        <taxon>Pseudomonadati</taxon>
        <taxon>Pseudomonadota</taxon>
        <taxon>Alphaproteobacteria</taxon>
        <taxon>Hyphomicrobiales</taxon>
        <taxon>Rhizobiaceae</taxon>
        <taxon>Rhizobium/Agrobacterium group</taxon>
        <taxon>Rhizobium</taxon>
    </lineage>
</organism>
<sequence>MEILHEIGLLPARDDENGIRVEERNSVARNWGREWVR</sequence>
<proteinExistence type="predicted"/>
<geneLocation type="plasmid" evidence="1">
    <name>pC6.5b</name>
</geneLocation>
<dbReference type="EMBL" id="MK318987">
    <property type="protein sequence ID" value="QCL10281.1"/>
    <property type="molecule type" value="Genomic_DNA"/>
</dbReference>
<accession>A0A7S4ZTE3</accession>
<evidence type="ECO:0000313" key="1">
    <source>
        <dbReference type="EMBL" id="QCL10281.1"/>
    </source>
</evidence>